<feature type="domain" description="NADP-dependent oxidoreductase" evidence="1">
    <location>
        <begin position="19"/>
        <end position="224"/>
    </location>
</feature>
<dbReference type="PANTHER" id="PTHR43312:SF1">
    <property type="entry name" value="NADP-DEPENDENT OXIDOREDUCTASE DOMAIN-CONTAINING PROTEIN"/>
    <property type="match status" value="1"/>
</dbReference>
<dbReference type="InterPro" id="IPR023210">
    <property type="entry name" value="NADP_OxRdtase_dom"/>
</dbReference>
<dbReference type="STRING" id="754477.Q7C_2245"/>
<dbReference type="KEGG" id="mec:Q7C_2245"/>
<dbReference type="HOGENOM" id="CLU_023205_2_3_6"/>
<dbReference type="PATRIC" id="fig|754477.3.peg.2212"/>
<dbReference type="InterPro" id="IPR036812">
    <property type="entry name" value="NAD(P)_OxRdtase_dom_sf"/>
</dbReference>
<evidence type="ECO:0000313" key="2">
    <source>
        <dbReference type="EMBL" id="AFJ03381.1"/>
    </source>
</evidence>
<protein>
    <submittedName>
        <fullName evidence="2">Oxidoreductase, aldo/keto reductase family</fullName>
    </submittedName>
</protein>
<gene>
    <name evidence="2" type="ordered locus">Q7C_2245</name>
</gene>
<dbReference type="EMBL" id="CP003380">
    <property type="protein sequence ID" value="AFJ03381.1"/>
    <property type="molecule type" value="Genomic_DNA"/>
</dbReference>
<keyword evidence="3" id="KW-1185">Reference proteome</keyword>
<dbReference type="OrthoDB" id="9772407at2"/>
<dbReference type="InterPro" id="IPR053135">
    <property type="entry name" value="AKR2_Oxidoreductase"/>
</dbReference>
<dbReference type="AlphaFoldDB" id="I1YKD8"/>
<evidence type="ECO:0000313" key="3">
    <source>
        <dbReference type="Proteomes" id="UP000009145"/>
    </source>
</evidence>
<dbReference type="CDD" id="cd19095">
    <property type="entry name" value="AKR_PA4992-like"/>
    <property type="match status" value="1"/>
</dbReference>
<dbReference type="RefSeq" id="WP_014704800.1">
    <property type="nucleotide sequence ID" value="NC_017856.1"/>
</dbReference>
<proteinExistence type="predicted"/>
<dbReference type="Proteomes" id="UP000009145">
    <property type="component" value="Chromosome"/>
</dbReference>
<dbReference type="PRINTS" id="PR00069">
    <property type="entry name" value="ALDKETRDTASE"/>
</dbReference>
<sequence length="266" mass="28807">MSALKQTRIADSDVVVSALGLGTVKLGRNTGVKYPDNFTIPDDEAALKLLDTAWHLGVNLIDTAPAYGNSETRLGHLLPQLAHPFVICTKAGEHFDPETSQSHFDFSKSGLQRSVETSLKRLNQDTLDIVLIHSDGQDLPIIHHHHALDTLNEMKAQGLIKAVGMSTKTVAGGLQALHQSDIVMVTHNLAYQDEQAVLDTAAEQNKAIFIKKAFASGHLPNQDDAIQASFKLNFANPAVASIIIGTINLAHLTDNIVKANDLLARY</sequence>
<dbReference type="InterPro" id="IPR020471">
    <property type="entry name" value="AKR"/>
</dbReference>
<accession>I1YKD8</accession>
<dbReference type="Pfam" id="PF00248">
    <property type="entry name" value="Aldo_ket_red"/>
    <property type="match status" value="1"/>
</dbReference>
<organism evidence="2 3">
    <name type="scientific">Methylophaga frappieri (strain ATCC BAA-2434 / DSM 25690 / JAM7)</name>
    <dbReference type="NCBI Taxonomy" id="754477"/>
    <lineage>
        <taxon>Bacteria</taxon>
        <taxon>Pseudomonadati</taxon>
        <taxon>Pseudomonadota</taxon>
        <taxon>Gammaproteobacteria</taxon>
        <taxon>Thiotrichales</taxon>
        <taxon>Piscirickettsiaceae</taxon>
        <taxon>Methylophaga</taxon>
    </lineage>
</organism>
<dbReference type="PANTHER" id="PTHR43312">
    <property type="entry name" value="D-THREO-ALDOSE 1-DEHYDROGENASE"/>
    <property type="match status" value="1"/>
</dbReference>
<dbReference type="Gene3D" id="3.20.20.100">
    <property type="entry name" value="NADP-dependent oxidoreductase domain"/>
    <property type="match status" value="1"/>
</dbReference>
<dbReference type="SUPFAM" id="SSF51430">
    <property type="entry name" value="NAD(P)-linked oxidoreductase"/>
    <property type="match status" value="1"/>
</dbReference>
<name>I1YKD8_METFJ</name>
<dbReference type="GO" id="GO:0016491">
    <property type="term" value="F:oxidoreductase activity"/>
    <property type="evidence" value="ECO:0007669"/>
    <property type="project" value="InterPro"/>
</dbReference>
<dbReference type="eggNOG" id="COG0667">
    <property type="taxonomic scope" value="Bacteria"/>
</dbReference>
<reference evidence="2 3" key="1">
    <citation type="journal article" date="2012" name="J. Bacteriol.">
        <title>Complete genome sequences of Methylophaga sp. strain JAM1 and Methylophaga sp. strain JAM7.</title>
        <authorList>
            <person name="Villeneuve C."/>
            <person name="Martineau C."/>
            <person name="Mauffrey F."/>
            <person name="Villemur R."/>
        </authorList>
    </citation>
    <scope>NUCLEOTIDE SEQUENCE [LARGE SCALE GENOMIC DNA]</scope>
    <source>
        <strain evidence="2 3">JAM7</strain>
    </source>
</reference>
<evidence type="ECO:0000259" key="1">
    <source>
        <dbReference type="Pfam" id="PF00248"/>
    </source>
</evidence>